<evidence type="ECO:0000256" key="2">
    <source>
        <dbReference type="ARBA" id="ARBA00023031"/>
    </source>
</evidence>
<dbReference type="GO" id="GO:0046740">
    <property type="term" value="P:transport of virus in host, cell to cell"/>
    <property type="evidence" value="ECO:0007669"/>
    <property type="project" value="UniProtKB-KW"/>
</dbReference>
<accession>A0A0H4LRN4</accession>
<feature type="region of interest" description="Disordered" evidence="3">
    <location>
        <begin position="67"/>
        <end position="143"/>
    </location>
</feature>
<name>A0A0H4LRN4_9TOMB</name>
<dbReference type="PRINTS" id="PR00912">
    <property type="entry name" value="LVIRUSORF5"/>
</dbReference>
<evidence type="ECO:0000256" key="3">
    <source>
        <dbReference type="SAM" id="MobiDB-lite"/>
    </source>
</evidence>
<evidence type="ECO:0000256" key="1">
    <source>
        <dbReference type="ARBA" id="ARBA00022448"/>
    </source>
</evidence>
<reference evidence="4" key="1">
    <citation type="journal article" date="2016" name="Arch. Virol.">
        <title>Opium poppy mosaic virus, a new umbravirus isolated from Papaver somniferum in New Zealand.</title>
        <authorList>
            <person name="Tang J."/>
            <person name="Lebas B."/>
            <person name="Liefting L."/>
            <person name="Veerakone S."/>
            <person name="Wei T."/>
            <person name="Ward L."/>
        </authorList>
    </citation>
    <scope>NUCLEOTIDE SEQUENCE</scope>
    <source>
        <strain evidence="4">IDC5235</strain>
    </source>
</reference>
<feature type="non-terminal residue" evidence="4">
    <location>
        <position position="1"/>
    </location>
</feature>
<proteinExistence type="predicted"/>
<feature type="compositionally biased region" description="Polar residues" evidence="3">
    <location>
        <begin position="115"/>
        <end position="134"/>
    </location>
</feature>
<dbReference type="Pfam" id="PF01659">
    <property type="entry name" value="Luteo_Vpg"/>
    <property type="match status" value="1"/>
</dbReference>
<protein>
    <submittedName>
        <fullName evidence="4">Putative movement protein</fullName>
    </submittedName>
</protein>
<dbReference type="InterPro" id="IPR001964">
    <property type="entry name" value="Luteo_VPG"/>
</dbReference>
<evidence type="ECO:0000313" key="4">
    <source>
        <dbReference type="EMBL" id="AKP18064.1"/>
    </source>
</evidence>
<dbReference type="EMBL" id="KP703847">
    <property type="protein sequence ID" value="AKP18064.1"/>
    <property type="molecule type" value="Genomic_RNA"/>
</dbReference>
<sequence>EDDEEIVQTTEMADLPELGARAENFVFQRQISRAMPTASSPSARLYQNMTLSLMEFSSPTTSIRSATSRFSSCRKPHQLPPAPSLTSWIPTARARPSPPRLSPSPSQKAAPSRTGVRQLTVNVGTPTPRTNSGFFSRETAHLQ</sequence>
<keyword evidence="1" id="KW-0813">Transport</keyword>
<organism evidence="4">
    <name type="scientific">Opium poppy mosaic associated virus</name>
    <dbReference type="NCBI Taxonomy" id="1676985"/>
    <lineage>
        <taxon>Viruses</taxon>
        <taxon>Riboviria</taxon>
        <taxon>Orthornavirae</taxon>
        <taxon>Kitrinoviricota</taxon>
        <taxon>Tolucaviricetes</taxon>
        <taxon>Tolivirales</taxon>
        <taxon>Tombusviridae</taxon>
        <taxon>Calvusvirinae</taxon>
        <taxon>Umbravirus</taxon>
    </lineage>
</organism>
<keyword evidence="2" id="KW-0916">Viral movement protein</keyword>